<dbReference type="InterPro" id="IPR021116">
    <property type="entry name" value="Calcitonin/adrenomedullin"/>
</dbReference>
<keyword evidence="6" id="KW-0732">Signal</keyword>
<dbReference type="EMBL" id="JAOTOJ010000001">
    <property type="protein sequence ID" value="KAK9410009.1"/>
    <property type="molecule type" value="Genomic_DNA"/>
</dbReference>
<evidence type="ECO:0000256" key="9">
    <source>
        <dbReference type="ARBA" id="ARBA00023472"/>
    </source>
</evidence>
<comment type="function">
    <text evidence="10">ADM function is mediated by the CALCRL-RAMP2 and CALCRL-RAMP3 receptor complexes with ADM showing the highest potency for the CALCRL-RAMP2 complex.</text>
</comment>
<comment type="subcellular location">
    <subcellularLocation>
        <location evidence="1">Secreted</location>
    </subcellularLocation>
</comment>
<dbReference type="InterPro" id="IPR001710">
    <property type="entry name" value="Pro-ADM"/>
</dbReference>
<dbReference type="GO" id="GO:0005179">
    <property type="term" value="F:hormone activity"/>
    <property type="evidence" value="ECO:0007669"/>
    <property type="project" value="UniProtKB-KW"/>
</dbReference>
<evidence type="ECO:0000313" key="13">
    <source>
        <dbReference type="Proteomes" id="UP001474421"/>
    </source>
</evidence>
<keyword evidence="5" id="KW-0372">Hormone</keyword>
<feature type="disulfide bond" evidence="11">
    <location>
        <begin position="269"/>
        <end position="274"/>
    </location>
</feature>
<name>A0AAW1C686_CROAD</name>
<keyword evidence="4" id="KW-0165">Cleavage on pair of basic residues</keyword>
<dbReference type="PRINTS" id="PR00801">
    <property type="entry name" value="ADRENOMEDULN"/>
</dbReference>
<dbReference type="PANTHER" id="PTHR23414:SF3">
    <property type="entry name" value="PRO-ADRENOMEDULLIN"/>
    <property type="match status" value="1"/>
</dbReference>
<gene>
    <name evidence="12" type="ORF">NXF25_001184</name>
</gene>
<comment type="similarity">
    <text evidence="2">Belongs to the adrenomedullin family.</text>
</comment>
<dbReference type="PANTHER" id="PTHR23414">
    <property type="entry name" value="ADRENOMEDULLIN, ADM"/>
    <property type="match status" value="1"/>
</dbReference>
<dbReference type="GO" id="GO:1990410">
    <property type="term" value="P:adrenomedullin receptor signaling pathway"/>
    <property type="evidence" value="ECO:0007669"/>
    <property type="project" value="TreeGrafter"/>
</dbReference>
<evidence type="ECO:0000256" key="5">
    <source>
        <dbReference type="ARBA" id="ARBA00022702"/>
    </source>
</evidence>
<dbReference type="GO" id="GO:0005615">
    <property type="term" value="C:extracellular space"/>
    <property type="evidence" value="ECO:0007669"/>
    <property type="project" value="TreeGrafter"/>
</dbReference>
<evidence type="ECO:0000256" key="3">
    <source>
        <dbReference type="ARBA" id="ARBA00022525"/>
    </source>
</evidence>
<dbReference type="InterPro" id="IPR051665">
    <property type="entry name" value="Adrenomedullin-reg_peptide"/>
</dbReference>
<dbReference type="GO" id="GO:0010460">
    <property type="term" value="P:positive regulation of heart rate"/>
    <property type="evidence" value="ECO:0007669"/>
    <property type="project" value="TreeGrafter"/>
</dbReference>
<evidence type="ECO:0000256" key="6">
    <source>
        <dbReference type="ARBA" id="ARBA00022729"/>
    </source>
</evidence>
<comment type="caution">
    <text evidence="12">The sequence shown here is derived from an EMBL/GenBank/DDBJ whole genome shotgun (WGS) entry which is preliminary data.</text>
</comment>
<dbReference type="Pfam" id="PF00214">
    <property type="entry name" value="Calc_CGRP_IAPP"/>
    <property type="match status" value="1"/>
</dbReference>
<evidence type="ECO:0000256" key="4">
    <source>
        <dbReference type="ARBA" id="ARBA00022685"/>
    </source>
</evidence>
<evidence type="ECO:0000313" key="12">
    <source>
        <dbReference type="EMBL" id="KAK9410009.1"/>
    </source>
</evidence>
<keyword evidence="8 11" id="KW-1015">Disulfide bond</keyword>
<dbReference type="GO" id="GO:0003073">
    <property type="term" value="P:regulation of systemic arterial blood pressure"/>
    <property type="evidence" value="ECO:0007669"/>
    <property type="project" value="TreeGrafter"/>
</dbReference>
<keyword evidence="13" id="KW-1185">Reference proteome</keyword>
<evidence type="ECO:0000256" key="2">
    <source>
        <dbReference type="ARBA" id="ARBA00010575"/>
    </source>
</evidence>
<keyword evidence="3" id="KW-0964">Secreted</keyword>
<evidence type="ECO:0000256" key="10">
    <source>
        <dbReference type="ARBA" id="ARBA00049577"/>
    </source>
</evidence>
<evidence type="ECO:0000256" key="11">
    <source>
        <dbReference type="PIRSR" id="PIRSR621116-50"/>
    </source>
</evidence>
<evidence type="ECO:0000256" key="1">
    <source>
        <dbReference type="ARBA" id="ARBA00004613"/>
    </source>
</evidence>
<keyword evidence="7" id="KW-0027">Amidation</keyword>
<proteinExistence type="inferred from homology"/>
<evidence type="ECO:0000256" key="7">
    <source>
        <dbReference type="ARBA" id="ARBA00022815"/>
    </source>
</evidence>
<reference evidence="12 13" key="1">
    <citation type="journal article" date="2024" name="Proc. Natl. Acad. Sci. U.S.A.">
        <title>The genetic regulatory architecture and epigenomic basis for age-related changes in rattlesnake venom.</title>
        <authorList>
            <person name="Hogan M.P."/>
            <person name="Holding M.L."/>
            <person name="Nystrom G.S."/>
            <person name="Colston T.J."/>
            <person name="Bartlett D.A."/>
            <person name="Mason A.J."/>
            <person name="Ellsworth S.A."/>
            <person name="Rautsaw R.M."/>
            <person name="Lawrence K.C."/>
            <person name="Strickland J.L."/>
            <person name="He B."/>
            <person name="Fraser P."/>
            <person name="Margres M.J."/>
            <person name="Gilbert D.M."/>
            <person name="Gibbs H.L."/>
            <person name="Parkinson C.L."/>
            <person name="Rokyta D.R."/>
        </authorList>
    </citation>
    <scope>NUCLEOTIDE SEQUENCE [LARGE SCALE GENOMIC DNA]</scope>
    <source>
        <strain evidence="12">DRR0105</strain>
    </source>
</reference>
<protein>
    <recommendedName>
        <fullName evidence="9">Pro-adrenomedullin</fullName>
    </recommendedName>
</protein>
<dbReference type="Proteomes" id="UP001474421">
    <property type="component" value="Unassembled WGS sequence"/>
</dbReference>
<dbReference type="GO" id="GO:0007189">
    <property type="term" value="P:adenylate cyclase-activating G protein-coupled receptor signaling pathway"/>
    <property type="evidence" value="ECO:0007669"/>
    <property type="project" value="TreeGrafter"/>
</dbReference>
<organism evidence="12 13">
    <name type="scientific">Crotalus adamanteus</name>
    <name type="common">Eastern diamondback rattlesnake</name>
    <dbReference type="NCBI Taxonomy" id="8729"/>
    <lineage>
        <taxon>Eukaryota</taxon>
        <taxon>Metazoa</taxon>
        <taxon>Chordata</taxon>
        <taxon>Craniata</taxon>
        <taxon>Vertebrata</taxon>
        <taxon>Euteleostomi</taxon>
        <taxon>Lepidosauria</taxon>
        <taxon>Squamata</taxon>
        <taxon>Bifurcata</taxon>
        <taxon>Unidentata</taxon>
        <taxon>Episquamata</taxon>
        <taxon>Toxicofera</taxon>
        <taxon>Serpentes</taxon>
        <taxon>Colubroidea</taxon>
        <taxon>Viperidae</taxon>
        <taxon>Crotalinae</taxon>
        <taxon>Crotalus</taxon>
    </lineage>
</organism>
<sequence length="318" mass="35218">MDSPEGCRQWDPPPPASLVRVTARQSRQASVVPRPEPSFPGVKIGNRLLSAPARSHLFAASPRAVSEKSCCNNFRAPLSLRSVCVHAFSDSFSPFKMSAKADISLDPNERLTPINWLLNASGARRDSGNFSSASEVGAEPSSFLCYFAFTLQEDLLPPSVGLSSLSDKMKAVSLALLYLGSVLFFGIDAIKLDIASNFKRKWPTRLLSRARRDLPAQVAAESFRWDLLKRVADPNVHSFIRTQDVKDEPAMQQPSLQTRLIRMKREPACKLSICVTQDLLNRLSQWTDSSKDSSAPPKKLTISGYGRRRRSLAFLVRG</sequence>
<accession>A0AAW1C686</accession>
<evidence type="ECO:0000256" key="8">
    <source>
        <dbReference type="ARBA" id="ARBA00023157"/>
    </source>
</evidence>
<dbReference type="GO" id="GO:0031700">
    <property type="term" value="F:adrenomedullin receptor binding"/>
    <property type="evidence" value="ECO:0007669"/>
    <property type="project" value="TreeGrafter"/>
</dbReference>
<dbReference type="AlphaFoldDB" id="A0AAW1C686"/>